<gene>
    <name evidence="5" type="ORF">PMG11_01425</name>
</gene>
<feature type="repeat" description="ANK" evidence="2">
    <location>
        <begin position="710"/>
        <end position="742"/>
    </location>
</feature>
<name>A0A0F7TF66_PENBI</name>
<evidence type="ECO:0000313" key="6">
    <source>
        <dbReference type="Proteomes" id="UP000042958"/>
    </source>
</evidence>
<feature type="repeat" description="ANK" evidence="2">
    <location>
        <begin position="644"/>
        <end position="676"/>
    </location>
</feature>
<accession>A0A0F7TF66</accession>
<evidence type="ECO:0000256" key="1">
    <source>
        <dbReference type="ARBA" id="ARBA00022737"/>
    </source>
</evidence>
<dbReference type="Pfam" id="PF24883">
    <property type="entry name" value="NPHP3_N"/>
    <property type="match status" value="1"/>
</dbReference>
<evidence type="ECO:0000313" key="5">
    <source>
        <dbReference type="EMBL" id="CEJ55150.1"/>
    </source>
</evidence>
<dbReference type="InterPro" id="IPR036770">
    <property type="entry name" value="Ankyrin_rpt-contain_sf"/>
</dbReference>
<dbReference type="InterPro" id="IPR054471">
    <property type="entry name" value="GPIID_WHD"/>
</dbReference>
<sequence length="769" mass="86270">MPDGTAGGPQRASQEKVDACRNALFLTDPIIDRETLKSTKGERTAGTCEWIKDNETYKSWLEGSPQCLWISGKPGKGKTMLSNFLIEELETHTQGMKDTVLFYFCSHQDEKRNSAVAVLRGLAYQLVRERRELSKDVLSWFESPERTQTTLSSAEALWIIFRTLLQAPDLSTVFCVLDGLDECDEASARLLVDKFCQYFSPKSSQPSGGLLKLVIVSRNIARLNAFPQVKLDPDNDGHVGSNIELFISAKVQELERVQGFNSIRKKVEGALLSGADGTFLWVGFVMGELSKINTCEEIMQTLYSFPLGLDAVYNRMLRQIESSRQGTASKILRWVTMALRPLALQELTAAIFPSTKHVSDQAIRDHITLCGPILEIHNQQVHLVHQSAKDYLLPEKPGYDTIQEKFRIRVEEAHAELARTCLHYIENSDLRKRPLVIWGASVQRQWPLLDYATLHWPEHARQSSTHSDDGVDLTWPFFQETSIVRMNWWVTYQMANGRITPDPDCLPLLHMFSYFGIEPLARKLLLKTTWDSTIFRKSVNKKDKYGRTALFQAAWRGHKEIIQLLLEKGADVNAKDDYGGTALIQAAKGGHEAIVHLLLKKGAFMNMRDDYVGTALSTAAEGGHDAIVQLLLEKGADVTIKDIDGRTALTWAAEGGYEAIVKLLLEKGADMDTKDKYDGTALITAAERGFEAIVQLLLEKGADFTIKDDHGWTALTLALQEFHEAIVQLLLEKGADVTIKDDHGWTALTWALQEHHKAIVQLLTEKGAH</sequence>
<dbReference type="PRINTS" id="PR01415">
    <property type="entry name" value="ANKYRIN"/>
</dbReference>
<feature type="domain" description="Nephrocystin 3-like N-terminal" evidence="4">
    <location>
        <begin position="46"/>
        <end position="218"/>
    </location>
</feature>
<dbReference type="PROSITE" id="PS50297">
    <property type="entry name" value="ANK_REP_REGION"/>
    <property type="match status" value="7"/>
</dbReference>
<keyword evidence="1" id="KW-0677">Repeat</keyword>
<evidence type="ECO:0000259" key="4">
    <source>
        <dbReference type="Pfam" id="PF24883"/>
    </source>
</evidence>
<dbReference type="InterPro" id="IPR056884">
    <property type="entry name" value="NPHP3-like_N"/>
</dbReference>
<dbReference type="SMART" id="SM00248">
    <property type="entry name" value="ANK"/>
    <property type="match status" value="7"/>
</dbReference>
<feature type="repeat" description="ANK" evidence="2">
    <location>
        <begin position="545"/>
        <end position="577"/>
    </location>
</feature>
<dbReference type="Pfam" id="PF22939">
    <property type="entry name" value="WHD_GPIID"/>
    <property type="match status" value="1"/>
</dbReference>
<keyword evidence="6" id="KW-1185">Reference proteome</keyword>
<dbReference type="SUPFAM" id="SSF52540">
    <property type="entry name" value="P-loop containing nucleoside triphosphate hydrolases"/>
    <property type="match status" value="1"/>
</dbReference>
<dbReference type="EMBL" id="CDHK01000001">
    <property type="protein sequence ID" value="CEJ55150.1"/>
    <property type="molecule type" value="Genomic_DNA"/>
</dbReference>
<feature type="domain" description="GPI inositol-deacylase winged helix" evidence="3">
    <location>
        <begin position="325"/>
        <end position="395"/>
    </location>
</feature>
<feature type="repeat" description="ANK" evidence="2">
    <location>
        <begin position="614"/>
        <end position="643"/>
    </location>
</feature>
<dbReference type="PANTHER" id="PTHR10039">
    <property type="entry name" value="AMELOGENIN"/>
    <property type="match status" value="1"/>
</dbReference>
<dbReference type="PANTHER" id="PTHR10039:SF14">
    <property type="entry name" value="NACHT DOMAIN-CONTAINING PROTEIN"/>
    <property type="match status" value="1"/>
</dbReference>
<dbReference type="Gene3D" id="3.40.50.300">
    <property type="entry name" value="P-loop containing nucleotide triphosphate hydrolases"/>
    <property type="match status" value="1"/>
</dbReference>
<dbReference type="AlphaFoldDB" id="A0A0F7TF66"/>
<evidence type="ECO:0000256" key="2">
    <source>
        <dbReference type="PROSITE-ProRule" id="PRU00023"/>
    </source>
</evidence>
<evidence type="ECO:0000259" key="3">
    <source>
        <dbReference type="Pfam" id="PF22939"/>
    </source>
</evidence>
<dbReference type="STRING" id="104259.A0A0F7TF66"/>
<feature type="repeat" description="ANK" evidence="2">
    <location>
        <begin position="578"/>
        <end position="610"/>
    </location>
</feature>
<dbReference type="Pfam" id="PF13637">
    <property type="entry name" value="Ank_4"/>
    <property type="match status" value="2"/>
</dbReference>
<protein>
    <submittedName>
        <fullName evidence="5">Uncharacterized protein</fullName>
    </submittedName>
</protein>
<dbReference type="OrthoDB" id="20872at2759"/>
<dbReference type="Pfam" id="PF12796">
    <property type="entry name" value="Ank_2"/>
    <property type="match status" value="1"/>
</dbReference>
<reference evidence="6" key="1">
    <citation type="journal article" date="2015" name="Genome Announc.">
        <title>Draft genome sequence of the fungus Penicillium brasilianum MG11.</title>
        <authorList>
            <person name="Horn F."/>
            <person name="Linde J."/>
            <person name="Mattern D.J."/>
            <person name="Walther G."/>
            <person name="Guthke R."/>
            <person name="Brakhage A.A."/>
            <person name="Valiante V."/>
        </authorList>
    </citation>
    <scope>NUCLEOTIDE SEQUENCE [LARGE SCALE GENOMIC DNA]</scope>
    <source>
        <strain evidence="6">MG11</strain>
    </source>
</reference>
<feature type="repeat" description="ANK" evidence="2">
    <location>
        <begin position="743"/>
        <end position="769"/>
    </location>
</feature>
<dbReference type="PROSITE" id="PS50088">
    <property type="entry name" value="ANK_REPEAT"/>
    <property type="match status" value="7"/>
</dbReference>
<dbReference type="Proteomes" id="UP000042958">
    <property type="component" value="Unassembled WGS sequence"/>
</dbReference>
<proteinExistence type="predicted"/>
<dbReference type="Gene3D" id="1.25.40.20">
    <property type="entry name" value="Ankyrin repeat-containing domain"/>
    <property type="match status" value="3"/>
</dbReference>
<organism evidence="5 6">
    <name type="scientific">Penicillium brasilianum</name>
    <dbReference type="NCBI Taxonomy" id="104259"/>
    <lineage>
        <taxon>Eukaryota</taxon>
        <taxon>Fungi</taxon>
        <taxon>Dikarya</taxon>
        <taxon>Ascomycota</taxon>
        <taxon>Pezizomycotina</taxon>
        <taxon>Eurotiomycetes</taxon>
        <taxon>Eurotiomycetidae</taxon>
        <taxon>Eurotiales</taxon>
        <taxon>Aspergillaceae</taxon>
        <taxon>Penicillium</taxon>
    </lineage>
</organism>
<keyword evidence="2" id="KW-0040">ANK repeat</keyword>
<dbReference type="InterPro" id="IPR027417">
    <property type="entry name" value="P-loop_NTPase"/>
</dbReference>
<dbReference type="InterPro" id="IPR002110">
    <property type="entry name" value="Ankyrin_rpt"/>
</dbReference>
<dbReference type="SUPFAM" id="SSF48403">
    <property type="entry name" value="Ankyrin repeat"/>
    <property type="match status" value="1"/>
</dbReference>
<feature type="repeat" description="ANK" evidence="2">
    <location>
        <begin position="677"/>
        <end position="709"/>
    </location>
</feature>